<evidence type="ECO:0000256" key="9">
    <source>
        <dbReference type="ARBA" id="ARBA00023187"/>
    </source>
</evidence>
<evidence type="ECO:0000256" key="10">
    <source>
        <dbReference type="ARBA" id="ARBA00023242"/>
    </source>
</evidence>
<feature type="compositionally biased region" description="Basic and acidic residues" evidence="12">
    <location>
        <begin position="214"/>
        <end position="242"/>
    </location>
</feature>
<dbReference type="InterPro" id="IPR012677">
    <property type="entry name" value="Nucleotide-bd_a/b_plait_sf"/>
</dbReference>
<evidence type="ECO:0000313" key="15">
    <source>
        <dbReference type="Proteomes" id="UP001472866"/>
    </source>
</evidence>
<keyword evidence="8" id="KW-0238">DNA-binding</keyword>
<keyword evidence="6 11" id="KW-0862">Zinc</keyword>
<feature type="domain" description="C3H1-type" evidence="13">
    <location>
        <begin position="145"/>
        <end position="173"/>
    </location>
</feature>
<evidence type="ECO:0000313" key="14">
    <source>
        <dbReference type="EMBL" id="WZN67118.1"/>
    </source>
</evidence>
<sequence>MASLKAEVFGTEKDRVNCPFYFKIGACRHGERCSRAHNAPPNSTTVLFKNMYQSPLQQCRPGDPLPSAEEVEDAFEDFYEDVLVELGKQGKIDYLHVCDNLAAHLCGNVYACFREEEAASGALAALNGRYYLGRPIVAELSPVTNFSEACCREFMETGRCSRGTMCNFLHLKMVGKRLYRELHGRERPSLYSRRGGGGGYQRGRRNRSRSPAGYREETDEERRAKIARWNRERREQKRKEAEEAAVGGA</sequence>
<dbReference type="InterPro" id="IPR036855">
    <property type="entry name" value="Znf_CCCH_sf"/>
</dbReference>
<dbReference type="SMART" id="SM00356">
    <property type="entry name" value="ZnF_C3H1"/>
    <property type="match status" value="2"/>
</dbReference>
<dbReference type="SUPFAM" id="SSF90229">
    <property type="entry name" value="CCCH zinc finger"/>
    <property type="match status" value="1"/>
</dbReference>
<keyword evidence="3 11" id="KW-0479">Metal-binding</keyword>
<feature type="zinc finger region" description="C3H1-type" evidence="11">
    <location>
        <begin position="145"/>
        <end position="173"/>
    </location>
</feature>
<feature type="domain" description="C3H1-type" evidence="13">
    <location>
        <begin position="12"/>
        <end position="40"/>
    </location>
</feature>
<dbReference type="Proteomes" id="UP001472866">
    <property type="component" value="Chromosome 18"/>
</dbReference>
<dbReference type="AlphaFoldDB" id="A0AAX4PLC6"/>
<evidence type="ECO:0000256" key="6">
    <source>
        <dbReference type="ARBA" id="ARBA00022833"/>
    </source>
</evidence>
<evidence type="ECO:0000256" key="4">
    <source>
        <dbReference type="ARBA" id="ARBA00022737"/>
    </source>
</evidence>
<dbReference type="GO" id="GO:0000398">
    <property type="term" value="P:mRNA splicing, via spliceosome"/>
    <property type="evidence" value="ECO:0007669"/>
    <property type="project" value="InterPro"/>
</dbReference>
<dbReference type="SUPFAM" id="SSF54928">
    <property type="entry name" value="RNA-binding domain, RBD"/>
    <property type="match status" value="1"/>
</dbReference>
<dbReference type="InterPro" id="IPR000571">
    <property type="entry name" value="Znf_CCCH"/>
</dbReference>
<evidence type="ECO:0000256" key="8">
    <source>
        <dbReference type="ARBA" id="ARBA00023125"/>
    </source>
</evidence>
<organism evidence="14 15">
    <name type="scientific">Chloropicon roscoffensis</name>
    <dbReference type="NCBI Taxonomy" id="1461544"/>
    <lineage>
        <taxon>Eukaryota</taxon>
        <taxon>Viridiplantae</taxon>
        <taxon>Chlorophyta</taxon>
        <taxon>Chloropicophyceae</taxon>
        <taxon>Chloropicales</taxon>
        <taxon>Chloropicaceae</taxon>
        <taxon>Chloropicon</taxon>
    </lineage>
</organism>
<evidence type="ECO:0000256" key="3">
    <source>
        <dbReference type="ARBA" id="ARBA00022723"/>
    </source>
</evidence>
<dbReference type="GO" id="GO:0003723">
    <property type="term" value="F:RNA binding"/>
    <property type="evidence" value="ECO:0007669"/>
    <property type="project" value="UniProtKB-KW"/>
</dbReference>
<dbReference type="GO" id="GO:0003677">
    <property type="term" value="F:DNA binding"/>
    <property type="evidence" value="ECO:0007669"/>
    <property type="project" value="UniProtKB-KW"/>
</dbReference>
<keyword evidence="5 11" id="KW-0863">Zinc-finger</keyword>
<dbReference type="GO" id="GO:0008270">
    <property type="term" value="F:zinc ion binding"/>
    <property type="evidence" value="ECO:0007669"/>
    <property type="project" value="UniProtKB-KW"/>
</dbReference>
<evidence type="ECO:0000256" key="12">
    <source>
        <dbReference type="SAM" id="MobiDB-lite"/>
    </source>
</evidence>
<keyword evidence="15" id="KW-1185">Reference proteome</keyword>
<keyword evidence="7" id="KW-0694">RNA-binding</keyword>
<protein>
    <submittedName>
        <fullName evidence="14">Small subunit of splicing factor U2af</fullName>
    </submittedName>
</protein>
<dbReference type="Gene3D" id="3.30.70.330">
    <property type="match status" value="1"/>
</dbReference>
<dbReference type="InterPro" id="IPR009145">
    <property type="entry name" value="U2AF_small"/>
</dbReference>
<dbReference type="PANTHER" id="PTHR12620">
    <property type="entry name" value="U2 SNRNP AUXILIARY FACTOR, SMALL SUBUNIT"/>
    <property type="match status" value="1"/>
</dbReference>
<dbReference type="SMART" id="SM00361">
    <property type="entry name" value="RRM_1"/>
    <property type="match status" value="1"/>
</dbReference>
<feature type="region of interest" description="Disordered" evidence="12">
    <location>
        <begin position="189"/>
        <end position="249"/>
    </location>
</feature>
<dbReference type="Pfam" id="PF00642">
    <property type="entry name" value="zf-CCCH"/>
    <property type="match status" value="2"/>
</dbReference>
<dbReference type="FunFam" id="3.30.70.330:FF:000122">
    <property type="entry name" value="Splicing factor U2AF small subunit"/>
    <property type="match status" value="1"/>
</dbReference>
<name>A0AAX4PLC6_9CHLO</name>
<keyword evidence="10" id="KW-0539">Nucleus</keyword>
<evidence type="ECO:0000256" key="11">
    <source>
        <dbReference type="PROSITE-ProRule" id="PRU00723"/>
    </source>
</evidence>
<keyword evidence="9" id="KW-0508">mRNA splicing</keyword>
<feature type="zinc finger region" description="C3H1-type" evidence="11">
    <location>
        <begin position="12"/>
        <end position="40"/>
    </location>
</feature>
<dbReference type="PRINTS" id="PR01848">
    <property type="entry name" value="U2AUXFACTOR"/>
</dbReference>
<evidence type="ECO:0000259" key="13">
    <source>
        <dbReference type="PROSITE" id="PS50103"/>
    </source>
</evidence>
<evidence type="ECO:0000256" key="2">
    <source>
        <dbReference type="ARBA" id="ARBA00022664"/>
    </source>
</evidence>
<keyword evidence="2" id="KW-0507">mRNA processing</keyword>
<evidence type="ECO:0000256" key="5">
    <source>
        <dbReference type="ARBA" id="ARBA00022771"/>
    </source>
</evidence>
<proteinExistence type="predicted"/>
<dbReference type="EMBL" id="CP151518">
    <property type="protein sequence ID" value="WZN67118.1"/>
    <property type="molecule type" value="Genomic_DNA"/>
</dbReference>
<dbReference type="PROSITE" id="PS50103">
    <property type="entry name" value="ZF_C3H1"/>
    <property type="match status" value="2"/>
</dbReference>
<dbReference type="InterPro" id="IPR035979">
    <property type="entry name" value="RBD_domain_sf"/>
</dbReference>
<reference evidence="14 15" key="1">
    <citation type="submission" date="2024-03" db="EMBL/GenBank/DDBJ databases">
        <title>Complete genome sequence of the green alga Chloropicon roscoffensis RCC1871.</title>
        <authorList>
            <person name="Lemieux C."/>
            <person name="Pombert J.-F."/>
            <person name="Otis C."/>
            <person name="Turmel M."/>
        </authorList>
    </citation>
    <scope>NUCLEOTIDE SEQUENCE [LARGE SCALE GENOMIC DNA]</scope>
    <source>
        <strain evidence="14 15">RCC1871</strain>
    </source>
</reference>
<gene>
    <name evidence="14" type="ORF">HKI87_18g86900</name>
</gene>
<evidence type="ECO:0000256" key="1">
    <source>
        <dbReference type="ARBA" id="ARBA00004123"/>
    </source>
</evidence>
<accession>A0AAX4PLC6</accession>
<evidence type="ECO:0000256" key="7">
    <source>
        <dbReference type="ARBA" id="ARBA00022884"/>
    </source>
</evidence>
<comment type="subcellular location">
    <subcellularLocation>
        <location evidence="1">Nucleus</location>
    </subcellularLocation>
</comment>
<dbReference type="GO" id="GO:0089701">
    <property type="term" value="C:U2AF complex"/>
    <property type="evidence" value="ECO:0007669"/>
    <property type="project" value="InterPro"/>
</dbReference>
<dbReference type="InterPro" id="IPR003954">
    <property type="entry name" value="RRM_euk-type"/>
</dbReference>
<keyword evidence="4" id="KW-0677">Repeat</keyword>